<sequence>METITIDAIEKNSKYKIVNYNSQLFIIDINKSKLTYIFPLLNYVIRHKMIEISEIDKSNINISHLDEDDKKLGNKLGFLGAGIGPFISVIGRPLLDYMNFRTNFLLNIFLILIAIISSLFIKSLVDRKKKISLSNNKCKAYAFVLPEIKHIIKNILINIILIFFIVMLSIGTITLRISSVIFILGIMMFTIILSSQNVYIYDKINTRGKIGGVRWRK</sequence>
<organism evidence="2 3">
    <name type="scientific">Staphylococcus argensis</name>
    <dbReference type="NCBI Taxonomy" id="1607738"/>
    <lineage>
        <taxon>Bacteria</taxon>
        <taxon>Bacillati</taxon>
        <taxon>Bacillota</taxon>
        <taxon>Bacilli</taxon>
        <taxon>Bacillales</taxon>
        <taxon>Staphylococcaceae</taxon>
        <taxon>Staphylococcus</taxon>
    </lineage>
</organism>
<name>A0A2K4FDN2_9STAP</name>
<dbReference type="Proteomes" id="UP000242712">
    <property type="component" value="Unassembled WGS sequence"/>
</dbReference>
<reference evidence="2 3" key="1">
    <citation type="submission" date="2017-08" db="EMBL/GenBank/DDBJ databases">
        <title>Draft genome sequences of 64 type strains of genus Staph aureus.</title>
        <authorList>
            <person name="Cole K."/>
            <person name="Golubchik T."/>
            <person name="Russell J."/>
            <person name="Foster D."/>
            <person name="Llewelyn M."/>
            <person name="Wilson D."/>
            <person name="Crook D."/>
            <person name="Paul J."/>
        </authorList>
    </citation>
    <scope>NUCLEOTIDE SEQUENCE [LARGE SCALE GENOMIC DNA]</scope>
    <source>
        <strain evidence="2 3">DSM 29875</strain>
    </source>
</reference>
<accession>A0A2K4FDN2</accession>
<dbReference type="OrthoDB" id="2414413at2"/>
<dbReference type="SUPFAM" id="SSF103473">
    <property type="entry name" value="MFS general substrate transporter"/>
    <property type="match status" value="1"/>
</dbReference>
<protein>
    <recommendedName>
        <fullName evidence="4">DUF443 domain-containing protein</fullName>
    </recommendedName>
</protein>
<proteinExistence type="predicted"/>
<dbReference type="AlphaFoldDB" id="A0A2K4FDN2"/>
<keyword evidence="1" id="KW-0812">Transmembrane</keyword>
<evidence type="ECO:0000256" key="1">
    <source>
        <dbReference type="SAM" id="Phobius"/>
    </source>
</evidence>
<keyword evidence="1" id="KW-1133">Transmembrane helix</keyword>
<feature type="transmembrane region" description="Helical" evidence="1">
    <location>
        <begin position="181"/>
        <end position="201"/>
    </location>
</feature>
<evidence type="ECO:0008006" key="4">
    <source>
        <dbReference type="Google" id="ProtNLM"/>
    </source>
</evidence>
<keyword evidence="3" id="KW-1185">Reference proteome</keyword>
<gene>
    <name evidence="2" type="ORF">CD039_08620</name>
</gene>
<dbReference type="GeneID" id="98298412"/>
<keyword evidence="1" id="KW-0472">Membrane</keyword>
<evidence type="ECO:0000313" key="3">
    <source>
        <dbReference type="Proteomes" id="UP000242712"/>
    </source>
</evidence>
<feature type="transmembrane region" description="Helical" evidence="1">
    <location>
        <begin position="155"/>
        <end position="175"/>
    </location>
</feature>
<evidence type="ECO:0000313" key="2">
    <source>
        <dbReference type="EMBL" id="POA09035.1"/>
    </source>
</evidence>
<comment type="caution">
    <text evidence="2">The sequence shown here is derived from an EMBL/GenBank/DDBJ whole genome shotgun (WGS) entry which is preliminary data.</text>
</comment>
<dbReference type="RefSeq" id="WP_103371972.1">
    <property type="nucleotide sequence ID" value="NZ_JANTOZ010000014.1"/>
</dbReference>
<dbReference type="Pfam" id="PF04276">
    <property type="entry name" value="DUF443"/>
    <property type="match status" value="1"/>
</dbReference>
<dbReference type="NCBIfam" id="TIGR01218">
    <property type="entry name" value="Gpos_tandem_5TM"/>
    <property type="match status" value="1"/>
</dbReference>
<feature type="transmembrane region" description="Helical" evidence="1">
    <location>
        <begin position="76"/>
        <end position="95"/>
    </location>
</feature>
<dbReference type="EMBL" id="PPPX01000011">
    <property type="protein sequence ID" value="POA09035.1"/>
    <property type="molecule type" value="Genomic_DNA"/>
</dbReference>
<feature type="transmembrane region" description="Helical" evidence="1">
    <location>
        <begin position="101"/>
        <end position="121"/>
    </location>
</feature>
<dbReference type="InterPro" id="IPR005915">
    <property type="entry name" value="Tandem_5TM"/>
</dbReference>
<dbReference type="InterPro" id="IPR036259">
    <property type="entry name" value="MFS_trans_sf"/>
</dbReference>